<sequence length="113" mass="11902">MKISELVEALALEVKASGDLEEEISGVVVGDLLSFIMAKGQPGWAWITIQSHVNVAAVAVLRDMPLIVVASGRPVDDDLVDRCSQEGVTLAYSPLSAYVLSGKIYGLGLTEGS</sequence>
<proteinExistence type="predicted"/>
<evidence type="ECO:0008006" key="3">
    <source>
        <dbReference type="Google" id="ProtNLM"/>
    </source>
</evidence>
<name>A0A1X7KFY3_9BACT</name>
<dbReference type="EMBL" id="FXBB01000027">
    <property type="protein sequence ID" value="SMG39883.1"/>
    <property type="molecule type" value="Genomic_DNA"/>
</dbReference>
<dbReference type="OrthoDB" id="9800356at2"/>
<protein>
    <recommendedName>
        <fullName evidence="3">DRTGG domain-containing protein</fullName>
    </recommendedName>
</protein>
<reference evidence="2" key="1">
    <citation type="submission" date="2017-04" db="EMBL/GenBank/DDBJ databases">
        <authorList>
            <person name="Varghese N."/>
            <person name="Submissions S."/>
        </authorList>
    </citation>
    <scope>NUCLEOTIDE SEQUENCE [LARGE SCALE GENOMIC DNA]</scope>
    <source>
        <strain evidence="2">USBA 82</strain>
    </source>
</reference>
<dbReference type="STRING" id="561720.SAMN06275492_1273"/>
<keyword evidence="2" id="KW-1185">Reference proteome</keyword>
<dbReference type="Proteomes" id="UP000193355">
    <property type="component" value="Unassembled WGS sequence"/>
</dbReference>
<accession>A0A1X7KFY3</accession>
<evidence type="ECO:0000313" key="1">
    <source>
        <dbReference type="EMBL" id="SMG39883.1"/>
    </source>
</evidence>
<dbReference type="InterPro" id="IPR028979">
    <property type="entry name" value="Ser_kin/Pase_Hpr-like_N_sf"/>
</dbReference>
<dbReference type="Gene3D" id="3.40.1390.20">
    <property type="entry name" value="HprK N-terminal domain-like"/>
    <property type="match status" value="1"/>
</dbReference>
<gene>
    <name evidence="1" type="ORF">SAMN06275492_1273</name>
</gene>
<evidence type="ECO:0000313" key="2">
    <source>
        <dbReference type="Proteomes" id="UP000193355"/>
    </source>
</evidence>
<dbReference type="AlphaFoldDB" id="A0A1X7KFY3"/>
<organism evidence="1 2">
    <name type="scientific">Dethiosulfovibrio salsuginis</name>
    <dbReference type="NCBI Taxonomy" id="561720"/>
    <lineage>
        <taxon>Bacteria</taxon>
        <taxon>Thermotogati</taxon>
        <taxon>Synergistota</taxon>
        <taxon>Synergistia</taxon>
        <taxon>Synergistales</taxon>
        <taxon>Dethiosulfovibrionaceae</taxon>
        <taxon>Dethiosulfovibrio</taxon>
    </lineage>
</organism>
<dbReference type="RefSeq" id="WP_085545132.1">
    <property type="nucleotide sequence ID" value="NZ_FXBB01000027.1"/>
</dbReference>
<dbReference type="SUPFAM" id="SSF75138">
    <property type="entry name" value="HprK N-terminal domain-like"/>
    <property type="match status" value="1"/>
</dbReference>